<reference evidence="1" key="2">
    <citation type="journal article" date="2015" name="Data Brief">
        <title>Shoot transcriptome of the giant reed, Arundo donax.</title>
        <authorList>
            <person name="Barrero R.A."/>
            <person name="Guerrero F.D."/>
            <person name="Moolhuijzen P."/>
            <person name="Goolsby J.A."/>
            <person name="Tidwell J."/>
            <person name="Bellgard S.E."/>
            <person name="Bellgard M.I."/>
        </authorList>
    </citation>
    <scope>NUCLEOTIDE SEQUENCE</scope>
    <source>
        <tissue evidence="1">Shoot tissue taken approximately 20 cm above the soil surface</tissue>
    </source>
</reference>
<name>A0A0A9GR06_ARUDO</name>
<evidence type="ECO:0000313" key="1">
    <source>
        <dbReference type="EMBL" id="JAE25854.1"/>
    </source>
</evidence>
<dbReference type="AlphaFoldDB" id="A0A0A9GR06"/>
<organism evidence="1">
    <name type="scientific">Arundo donax</name>
    <name type="common">Giant reed</name>
    <name type="synonym">Donax arundinaceus</name>
    <dbReference type="NCBI Taxonomy" id="35708"/>
    <lineage>
        <taxon>Eukaryota</taxon>
        <taxon>Viridiplantae</taxon>
        <taxon>Streptophyta</taxon>
        <taxon>Embryophyta</taxon>
        <taxon>Tracheophyta</taxon>
        <taxon>Spermatophyta</taxon>
        <taxon>Magnoliopsida</taxon>
        <taxon>Liliopsida</taxon>
        <taxon>Poales</taxon>
        <taxon>Poaceae</taxon>
        <taxon>PACMAD clade</taxon>
        <taxon>Arundinoideae</taxon>
        <taxon>Arundineae</taxon>
        <taxon>Arundo</taxon>
    </lineage>
</organism>
<sequence>MRRGKFQGMICPATPMGSCSTCA</sequence>
<proteinExistence type="predicted"/>
<dbReference type="EMBL" id="GBRH01172042">
    <property type="protein sequence ID" value="JAE25854.1"/>
    <property type="molecule type" value="Transcribed_RNA"/>
</dbReference>
<protein>
    <submittedName>
        <fullName evidence="1">Aldh2</fullName>
    </submittedName>
</protein>
<reference evidence="1" key="1">
    <citation type="submission" date="2014-09" db="EMBL/GenBank/DDBJ databases">
        <authorList>
            <person name="Magalhaes I.L.F."/>
            <person name="Oliveira U."/>
            <person name="Santos F.R."/>
            <person name="Vidigal T.H.D.A."/>
            <person name="Brescovit A.D."/>
            <person name="Santos A.J."/>
        </authorList>
    </citation>
    <scope>NUCLEOTIDE SEQUENCE</scope>
    <source>
        <tissue evidence="1">Shoot tissue taken approximately 20 cm above the soil surface</tissue>
    </source>
</reference>
<accession>A0A0A9GR06</accession>